<evidence type="ECO:0000313" key="2">
    <source>
        <dbReference type="Proteomes" id="UP000325292"/>
    </source>
</evidence>
<dbReference type="PANTHER" id="PTHR47791">
    <property type="entry name" value="MEIOTICALLY UP-REGULATED GENE 191 PROTEIN"/>
    <property type="match status" value="1"/>
</dbReference>
<dbReference type="EMBL" id="CP019454">
    <property type="protein sequence ID" value="AUW93854.1"/>
    <property type="molecule type" value="Genomic_DNA"/>
</dbReference>
<dbReference type="InterPro" id="IPR005198">
    <property type="entry name" value="Glyco_hydro_76"/>
</dbReference>
<dbReference type="SUPFAM" id="SSF48208">
    <property type="entry name" value="Six-hairpin glycosidases"/>
    <property type="match status" value="1"/>
</dbReference>
<keyword evidence="2" id="KW-1185">Reference proteome</keyword>
<accession>A0ABN5H0A2</accession>
<dbReference type="Pfam" id="PF03663">
    <property type="entry name" value="Glyco_hydro_76"/>
    <property type="match status" value="1"/>
</dbReference>
<organism evidence="1 2">
    <name type="scientific">Sulfobacillus thermotolerans</name>
    <dbReference type="NCBI Taxonomy" id="338644"/>
    <lineage>
        <taxon>Bacteria</taxon>
        <taxon>Bacillati</taxon>
        <taxon>Bacillota</taxon>
        <taxon>Clostridia</taxon>
        <taxon>Eubacteriales</taxon>
        <taxon>Clostridiales Family XVII. Incertae Sedis</taxon>
        <taxon>Sulfobacillus</taxon>
    </lineage>
</organism>
<dbReference type="InterPro" id="IPR008928">
    <property type="entry name" value="6-hairpin_glycosidase_sf"/>
</dbReference>
<dbReference type="Gene3D" id="1.50.10.20">
    <property type="match status" value="1"/>
</dbReference>
<reference evidence="1 2" key="1">
    <citation type="journal article" date="2019" name="Sci. Rep.">
        <title>Sulfobacillus thermotolerans: new insights into resistance and metabolic capacities of acidophilic chemolithotrophs.</title>
        <authorList>
            <person name="Panyushkina A.E."/>
            <person name="Babenko V.V."/>
            <person name="Nikitina A.S."/>
            <person name="Selezneva O.V."/>
            <person name="Tsaplina I.A."/>
            <person name="Letarova M.A."/>
            <person name="Kostryukova E.S."/>
            <person name="Letarov A.V."/>
        </authorList>
    </citation>
    <scope>NUCLEOTIDE SEQUENCE [LARGE SCALE GENOMIC DNA]</scope>
    <source>
        <strain evidence="1 2">Kr1</strain>
    </source>
</reference>
<gene>
    <name evidence="1" type="ORF">BXT84_07775</name>
</gene>
<dbReference type="PANTHER" id="PTHR47791:SF4">
    <property type="entry name" value="(PUTATIVE SECRETED PROTEIN)-RELATED"/>
    <property type="match status" value="1"/>
</dbReference>
<dbReference type="Proteomes" id="UP000325292">
    <property type="component" value="Chromosome"/>
</dbReference>
<sequence length="353" mass="39727">MAPASPEWRDFDAVVCAWERLWAEYKVGRWSGFKESTEVGHHPFWAYNWSFGALLSACGKLTWLPDGRTLVEEVEGDLLASVRTYESGDGLMDSIPHQSDEFPGGIYFDDNAWIGLAALDLYEGLRHKPWLEIAQGLYQGIVSRGLDVGSGGILWRQIPPRTVHVCSTGPTLLLGLRLWRLAQGDGRGIDAKMLAMEQWVRSMQRADGLFNDHVDLVSGRVDTRVFTYNAGTPLEAYMHLAAVDVLRAPLWKDRAMSVLRGLPLFFHETGRYPCTPWFNVVLLRALLQAATAFDVSAFVQPFMLAIEESWDAFLHTRECLSLACLRDESITRLLRDKAAALETLVLLHHYAYA</sequence>
<dbReference type="InterPro" id="IPR053169">
    <property type="entry name" value="MUG_Protein"/>
</dbReference>
<name>A0ABN5H0A2_9FIRM</name>
<evidence type="ECO:0000313" key="1">
    <source>
        <dbReference type="EMBL" id="AUW93854.1"/>
    </source>
</evidence>
<proteinExistence type="predicted"/>
<protein>
    <submittedName>
        <fullName evidence="1">Uncharacterized protein</fullName>
    </submittedName>
</protein>